<sequence length="189" mass="21771">MGWYEENPLPSLQLIEKTGLKSNARIFNAGAGATTLVDELLKNGFQNIIINDLSSTAIELLKNRLGEKASDLQWIEDDLTNPKELQSLKEIDLWHDRAVLHFFHTPQEQKTYFDLVRKVVKPEGFVIIAAFNLEGATSCSGLPVFRYNAEMIKERIGEDFELIEAFDYTYTMPSKNTREYVYTLFKRKK</sequence>
<evidence type="ECO:0000313" key="3">
    <source>
        <dbReference type="Proteomes" id="UP000050454"/>
    </source>
</evidence>
<organism evidence="2 3">
    <name type="scientific">Jiulongibacter sediminis</name>
    <dbReference type="NCBI Taxonomy" id="1605367"/>
    <lineage>
        <taxon>Bacteria</taxon>
        <taxon>Pseudomonadati</taxon>
        <taxon>Bacteroidota</taxon>
        <taxon>Cytophagia</taxon>
        <taxon>Cytophagales</taxon>
        <taxon>Leadbetterellaceae</taxon>
        <taxon>Jiulongibacter</taxon>
    </lineage>
</organism>
<dbReference type="Proteomes" id="UP000050454">
    <property type="component" value="Unassembled WGS sequence"/>
</dbReference>
<dbReference type="InterPro" id="IPR041698">
    <property type="entry name" value="Methyltransf_25"/>
</dbReference>
<dbReference type="PANTHER" id="PTHR12843">
    <property type="entry name" value="PROTEIN-LYSINE N-METHYLTRANSFERASE METTL10"/>
    <property type="match status" value="1"/>
</dbReference>
<keyword evidence="3" id="KW-1185">Reference proteome</keyword>
<dbReference type="PANTHER" id="PTHR12843:SF5">
    <property type="entry name" value="EEF1A LYSINE METHYLTRANSFERASE 2"/>
    <property type="match status" value="1"/>
</dbReference>
<dbReference type="EMBL" id="LGTQ01000005">
    <property type="protein sequence ID" value="KPM50136.1"/>
    <property type="molecule type" value="Genomic_DNA"/>
</dbReference>
<reference evidence="2 3" key="1">
    <citation type="submission" date="2015-07" db="EMBL/GenBank/DDBJ databases">
        <title>The draft genome sequence of Leadbetterella sp. JN14-9.</title>
        <authorList>
            <person name="Liu Y."/>
            <person name="Du J."/>
            <person name="Shao Z."/>
        </authorList>
    </citation>
    <scope>NUCLEOTIDE SEQUENCE [LARGE SCALE GENOMIC DNA]</scope>
    <source>
        <strain evidence="2 3">JN14-9</strain>
    </source>
</reference>
<comment type="caution">
    <text evidence="2">The sequence shown here is derived from an EMBL/GenBank/DDBJ whole genome shotgun (WGS) entry which is preliminary data.</text>
</comment>
<dbReference type="CDD" id="cd02440">
    <property type="entry name" value="AdoMet_MTases"/>
    <property type="match status" value="1"/>
</dbReference>
<evidence type="ECO:0000259" key="1">
    <source>
        <dbReference type="Pfam" id="PF13649"/>
    </source>
</evidence>
<gene>
    <name evidence="2" type="ORF">AFM12_03225</name>
</gene>
<name>A0A0P7C0K7_9BACT</name>
<dbReference type="AlphaFoldDB" id="A0A0P7C0K7"/>
<proteinExistence type="predicted"/>
<accession>A0A0P7C0K7</accession>
<protein>
    <recommendedName>
        <fullName evidence="1">Methyltransferase domain-containing protein</fullName>
    </recommendedName>
</protein>
<dbReference type="SUPFAM" id="SSF53335">
    <property type="entry name" value="S-adenosyl-L-methionine-dependent methyltransferases"/>
    <property type="match status" value="1"/>
</dbReference>
<dbReference type="Gene3D" id="3.40.50.150">
    <property type="entry name" value="Vaccinia Virus protein VP39"/>
    <property type="match status" value="1"/>
</dbReference>
<dbReference type="InterPro" id="IPR029063">
    <property type="entry name" value="SAM-dependent_MTases_sf"/>
</dbReference>
<dbReference type="Pfam" id="PF13649">
    <property type="entry name" value="Methyltransf_25"/>
    <property type="match status" value="1"/>
</dbReference>
<feature type="domain" description="Methyltransferase" evidence="1">
    <location>
        <begin position="28"/>
        <end position="124"/>
    </location>
</feature>
<evidence type="ECO:0000313" key="2">
    <source>
        <dbReference type="EMBL" id="KPM50136.1"/>
    </source>
</evidence>
<dbReference type="STRING" id="1605367.AFM12_03225"/>